<proteinExistence type="predicted"/>
<sequence>MTVRTERPPAATALVVSHFGMALVLMLTGGVLTQLARCCDGQGEPPPWVYTLAGVLLAVGLIVVAVRLWRGALSRRAALLSEALSPAAVIAAEVWGVRYLGWQPPLPLAMALVVVLVTWWVLAWRALRRSPGESWLRPPTPGVGP</sequence>
<keyword evidence="1" id="KW-0812">Transmembrane</keyword>
<keyword evidence="1" id="KW-0472">Membrane</keyword>
<feature type="transmembrane region" description="Helical" evidence="1">
    <location>
        <begin position="48"/>
        <end position="66"/>
    </location>
</feature>
<name>A0AAU7JX52_9MICO</name>
<keyword evidence="1" id="KW-1133">Transmembrane helix</keyword>
<dbReference type="EMBL" id="CP157483">
    <property type="protein sequence ID" value="XBO44808.1"/>
    <property type="molecule type" value="Genomic_DNA"/>
</dbReference>
<dbReference type="AlphaFoldDB" id="A0AAU7JX52"/>
<accession>A0AAU7JX52</accession>
<evidence type="ECO:0008006" key="3">
    <source>
        <dbReference type="Google" id="ProtNLM"/>
    </source>
</evidence>
<dbReference type="RefSeq" id="WP_406832291.1">
    <property type="nucleotide sequence ID" value="NZ_CP157483.1"/>
</dbReference>
<organism evidence="2">
    <name type="scientific">Pedococcus sp. KACC 23699</name>
    <dbReference type="NCBI Taxonomy" id="3149228"/>
    <lineage>
        <taxon>Bacteria</taxon>
        <taxon>Bacillati</taxon>
        <taxon>Actinomycetota</taxon>
        <taxon>Actinomycetes</taxon>
        <taxon>Micrococcales</taxon>
        <taxon>Intrasporangiaceae</taxon>
        <taxon>Pedococcus</taxon>
    </lineage>
</organism>
<protein>
    <recommendedName>
        <fullName evidence="3">Integral membrane protein</fullName>
    </recommendedName>
</protein>
<feature type="transmembrane region" description="Helical" evidence="1">
    <location>
        <begin position="12"/>
        <end position="36"/>
    </location>
</feature>
<reference evidence="2" key="1">
    <citation type="submission" date="2024-05" db="EMBL/GenBank/DDBJ databases">
        <authorList>
            <person name="Kim S."/>
            <person name="Heo J."/>
            <person name="Choi H."/>
            <person name="Choi Y."/>
            <person name="Kwon S.-W."/>
            <person name="Kim Y."/>
        </authorList>
    </citation>
    <scope>NUCLEOTIDE SEQUENCE</scope>
    <source>
        <strain evidence="2">KACC 23699</strain>
    </source>
</reference>
<feature type="transmembrane region" description="Helical" evidence="1">
    <location>
        <begin position="106"/>
        <end position="127"/>
    </location>
</feature>
<evidence type="ECO:0000256" key="1">
    <source>
        <dbReference type="SAM" id="Phobius"/>
    </source>
</evidence>
<feature type="transmembrane region" description="Helical" evidence="1">
    <location>
        <begin position="78"/>
        <end position="100"/>
    </location>
</feature>
<gene>
    <name evidence="2" type="ORF">ABEG17_05555</name>
</gene>
<evidence type="ECO:0000313" key="2">
    <source>
        <dbReference type="EMBL" id="XBO44808.1"/>
    </source>
</evidence>